<organism evidence="2 3">
    <name type="scientific">Clostridium omnivorum</name>
    <dbReference type="NCBI Taxonomy" id="1604902"/>
    <lineage>
        <taxon>Bacteria</taxon>
        <taxon>Bacillati</taxon>
        <taxon>Bacillota</taxon>
        <taxon>Clostridia</taxon>
        <taxon>Eubacteriales</taxon>
        <taxon>Clostridiaceae</taxon>
        <taxon>Clostridium</taxon>
    </lineage>
</organism>
<keyword evidence="1" id="KW-0812">Transmembrane</keyword>
<accession>A0ABQ5NC73</accession>
<keyword evidence="1" id="KW-0472">Membrane</keyword>
<protein>
    <submittedName>
        <fullName evidence="2">Uncharacterized protein</fullName>
    </submittedName>
</protein>
<dbReference type="RefSeq" id="WP_264852336.1">
    <property type="nucleotide sequence ID" value="NZ_BRXR01000002.1"/>
</dbReference>
<gene>
    <name evidence="2" type="ORF">bsdE14_42870</name>
</gene>
<evidence type="ECO:0000313" key="3">
    <source>
        <dbReference type="Proteomes" id="UP001208567"/>
    </source>
</evidence>
<keyword evidence="3" id="KW-1185">Reference proteome</keyword>
<evidence type="ECO:0000313" key="2">
    <source>
        <dbReference type="EMBL" id="GLC32877.1"/>
    </source>
</evidence>
<proteinExistence type="predicted"/>
<feature type="transmembrane region" description="Helical" evidence="1">
    <location>
        <begin position="22"/>
        <end position="46"/>
    </location>
</feature>
<dbReference type="EMBL" id="BRXR01000002">
    <property type="protein sequence ID" value="GLC32877.1"/>
    <property type="molecule type" value="Genomic_DNA"/>
</dbReference>
<name>A0ABQ5NC73_9CLOT</name>
<keyword evidence="1" id="KW-1133">Transmembrane helix</keyword>
<evidence type="ECO:0000256" key="1">
    <source>
        <dbReference type="SAM" id="Phobius"/>
    </source>
</evidence>
<dbReference type="Proteomes" id="UP001208567">
    <property type="component" value="Unassembled WGS sequence"/>
</dbReference>
<comment type="caution">
    <text evidence="2">The sequence shown here is derived from an EMBL/GenBank/DDBJ whole genome shotgun (WGS) entry which is preliminary data.</text>
</comment>
<reference evidence="2 3" key="1">
    <citation type="journal article" date="2024" name="Int. J. Syst. Evol. Microbiol.">
        <title>Clostridium omnivorum sp. nov., isolated from anoxic soil under the treatment of reductive soil disinfestation.</title>
        <authorList>
            <person name="Ueki A."/>
            <person name="Tonouchi A."/>
            <person name="Kaku N."/>
            <person name="Honma S."/>
            <person name="Ueki K."/>
        </authorList>
    </citation>
    <scope>NUCLEOTIDE SEQUENCE [LARGE SCALE GENOMIC DNA]</scope>
    <source>
        <strain evidence="2 3">E14</strain>
    </source>
</reference>
<sequence>MFSLDKLVLKFIIKKCTELGGIFYLGPVAGAIIYLMFIAWGVSIVLGKKKGVKK</sequence>